<keyword evidence="2" id="KW-1185">Reference proteome</keyword>
<evidence type="ECO:0000313" key="2">
    <source>
        <dbReference type="Proteomes" id="UP000626092"/>
    </source>
</evidence>
<organism evidence="1 2">
    <name type="scientific">Rhododendron simsii</name>
    <name type="common">Sims's rhododendron</name>
    <dbReference type="NCBI Taxonomy" id="118357"/>
    <lineage>
        <taxon>Eukaryota</taxon>
        <taxon>Viridiplantae</taxon>
        <taxon>Streptophyta</taxon>
        <taxon>Embryophyta</taxon>
        <taxon>Tracheophyta</taxon>
        <taxon>Spermatophyta</taxon>
        <taxon>Magnoliopsida</taxon>
        <taxon>eudicotyledons</taxon>
        <taxon>Gunneridae</taxon>
        <taxon>Pentapetalae</taxon>
        <taxon>asterids</taxon>
        <taxon>Ericales</taxon>
        <taxon>Ericaceae</taxon>
        <taxon>Ericoideae</taxon>
        <taxon>Rhodoreae</taxon>
        <taxon>Rhododendron</taxon>
    </lineage>
</organism>
<evidence type="ECO:0000313" key="1">
    <source>
        <dbReference type="EMBL" id="KAF7143212.1"/>
    </source>
</evidence>
<comment type="caution">
    <text evidence="1">The sequence shown here is derived from an EMBL/GenBank/DDBJ whole genome shotgun (WGS) entry which is preliminary data.</text>
</comment>
<dbReference type="AlphaFoldDB" id="A0A834LKU1"/>
<name>A0A834LKU1_RHOSS</name>
<dbReference type="EMBL" id="WJXA01000005">
    <property type="protein sequence ID" value="KAF7143212.1"/>
    <property type="molecule type" value="Genomic_DNA"/>
</dbReference>
<sequence length="295" mass="33213">MAWIGDPFLPPLRVYVYEMPKKSTYDLLTLFRNTYRETSNLTSNGSPEALNWVTDRPAWKRSEGRDHILPVHHPWSFKSVRRYMKNAIGCYQLWTPQGTEYKLGWTNQVADALSRKAELAAFKCEEVAATSRVTSTLPHCIRDGLEKGPVRSLLHQAKEWKTRLGSRMGSCFLLSPSLNFMLMLKRLAAKWEKAMEEEKLYATTTGLYRLPFLIARGRSGKVLVGLIKERCGGCVGFDDGGSMTTKVASIIHNEEWVWPNSRCAITREIIAGTAPSLVPDPSAPDSVRCCGSDPR</sequence>
<gene>
    <name evidence="1" type="ORF">RHSIM_Rhsim05G0022200</name>
</gene>
<accession>A0A834LKU1</accession>
<proteinExistence type="predicted"/>
<protein>
    <submittedName>
        <fullName evidence="1">Uncharacterized protein</fullName>
    </submittedName>
</protein>
<dbReference type="Proteomes" id="UP000626092">
    <property type="component" value="Unassembled WGS sequence"/>
</dbReference>
<reference evidence="1" key="1">
    <citation type="submission" date="2019-11" db="EMBL/GenBank/DDBJ databases">
        <authorList>
            <person name="Liu Y."/>
            <person name="Hou J."/>
            <person name="Li T.-Q."/>
            <person name="Guan C.-H."/>
            <person name="Wu X."/>
            <person name="Wu H.-Z."/>
            <person name="Ling F."/>
            <person name="Zhang R."/>
            <person name="Shi X.-G."/>
            <person name="Ren J.-P."/>
            <person name="Chen E.-F."/>
            <person name="Sun J.-M."/>
        </authorList>
    </citation>
    <scope>NUCLEOTIDE SEQUENCE</scope>
    <source>
        <strain evidence="1">Adult_tree_wgs_1</strain>
        <tissue evidence="1">Leaves</tissue>
    </source>
</reference>